<organism evidence="2">
    <name type="scientific">Salix viminalis</name>
    <name type="common">Common osier</name>
    <name type="synonym">Basket willow</name>
    <dbReference type="NCBI Taxonomy" id="40686"/>
    <lineage>
        <taxon>Eukaryota</taxon>
        <taxon>Viridiplantae</taxon>
        <taxon>Streptophyta</taxon>
        <taxon>Embryophyta</taxon>
        <taxon>Tracheophyta</taxon>
        <taxon>Spermatophyta</taxon>
        <taxon>Magnoliopsida</taxon>
        <taxon>eudicotyledons</taxon>
        <taxon>Gunneridae</taxon>
        <taxon>Pentapetalae</taxon>
        <taxon>rosids</taxon>
        <taxon>fabids</taxon>
        <taxon>Malpighiales</taxon>
        <taxon>Salicaceae</taxon>
        <taxon>Saliceae</taxon>
        <taxon>Salix</taxon>
    </lineage>
</organism>
<evidence type="ECO:0000313" key="2">
    <source>
        <dbReference type="EMBL" id="VFU63223.1"/>
    </source>
</evidence>
<dbReference type="EMBL" id="CAADRP010002196">
    <property type="protein sequence ID" value="VFU63223.1"/>
    <property type="molecule type" value="Genomic_DNA"/>
</dbReference>
<reference evidence="2" key="1">
    <citation type="submission" date="2019-03" db="EMBL/GenBank/DDBJ databases">
        <authorList>
            <person name="Mank J."/>
            <person name="Almeida P."/>
        </authorList>
    </citation>
    <scope>NUCLEOTIDE SEQUENCE</scope>
    <source>
        <strain evidence="2">78183</strain>
    </source>
</reference>
<name>A0A6N2NJW5_SALVM</name>
<feature type="region of interest" description="Disordered" evidence="1">
    <location>
        <begin position="68"/>
        <end position="97"/>
    </location>
</feature>
<protein>
    <submittedName>
        <fullName evidence="2">Uncharacterized protein</fullName>
    </submittedName>
</protein>
<dbReference type="AlphaFoldDB" id="A0A6N2NJW5"/>
<gene>
    <name evidence="2" type="ORF">SVIM_LOCUS481229</name>
</gene>
<sequence>MVKIQLTCLISFMDLPELVLLPQQAAREMVSILQGQVIETSSFVENKALEKISIQKLKAITLKNCVRKSSEETGTGSGWGWQRRLNNNNNNKKQLDEINQKKVMFGFNGKLQDKKLIRQQSIAPSFSPTN</sequence>
<evidence type="ECO:0000256" key="1">
    <source>
        <dbReference type="SAM" id="MobiDB-lite"/>
    </source>
</evidence>
<proteinExistence type="predicted"/>
<accession>A0A6N2NJW5</accession>
<feature type="compositionally biased region" description="Low complexity" evidence="1">
    <location>
        <begin position="80"/>
        <end position="92"/>
    </location>
</feature>